<dbReference type="InterPro" id="IPR019500">
    <property type="entry name" value="Pep_S46"/>
</dbReference>
<sequence>MMKKFMQLALVLIMSLQASASDFGNNKPLDEGMWLPMFVSRLNYVDMKKEGLKLTAEEIYSVNNSSLKDAIVHFGGFCTGEIVSDKGLIFTNHHCGYGGIQSVSTVENDYLTNGFFAKSFDEEKPIDGLFVRFLQRMDDVSPQVNKELEGLKGMERQKKAAEVMNQIKADKEKELNNDSYEVSVKSFFEGNEFYMFVYERFDDIRLVGNPPEGVGKFGGDTDNWMWPRHTGDFSVFRVYSNKDNQPAKYSEDNVPYTPKHHLPVSINGVAKDDFAMIMGYPGSTDRYLTSEGVKQQIEVFNPLFVEMRDAILKTWRKHMDADPKVRLQYASKYASTANYWKYFIGQTKGLKRQHVIEKKQADEAKFNQWIGQDASRKSEYGEVTEMLKEGYAGKRDGRVAMVLLTQGAFRMEAVMQARKMARFVGEASNEETSEASLKAAQEAALDAAKGFFKDYDYSSDKELAVVLLRKYKEVLDRPENKNLPVPGIYEEIEREFDGSYEAYVEKAYSTSIFSDQARTEAFINNPSQEAYAADMLKELHDEFFQAYLTVAKEEQEAELKVSDGNRLYVKGIREMNPSTSYYPNANSTMRLTYGQVKDYIPGDAMFYAYYTTSKGLLEKEDPKNHEFILPKEIKEGVVKKDFGQYADANGELRIAFITNNDITGGNSGSPVINGKGELIGLAFDGNWEAMSGDISFEPDLQRCINVDVRYVLWIMDKVYGAKNLIDEMTIVGGKPAKGKAYEDLMPKKY</sequence>
<dbReference type="AlphaFoldDB" id="A0A1S1Z1M0"/>
<dbReference type="RefSeq" id="WP_044225772.1">
    <property type="nucleotide sequence ID" value="NZ_JRYR02000001.1"/>
</dbReference>
<proteinExistence type="inferred from homology"/>
<comment type="caution">
    <text evidence="8">The sequence shown here is derived from an EMBL/GenBank/DDBJ whole genome shotgun (WGS) entry which is preliminary data.</text>
</comment>
<gene>
    <name evidence="8" type="ORF">NH26_12880</name>
</gene>
<dbReference type="GO" id="GO:0070009">
    <property type="term" value="F:serine-type aminopeptidase activity"/>
    <property type="evidence" value="ECO:0007669"/>
    <property type="project" value="UniProtKB-UniRule"/>
</dbReference>
<keyword evidence="5 7" id="KW-0378">Hydrolase</keyword>
<evidence type="ECO:0000256" key="4">
    <source>
        <dbReference type="ARBA" id="ARBA00022729"/>
    </source>
</evidence>
<dbReference type="GO" id="GO:0043171">
    <property type="term" value="P:peptide catabolic process"/>
    <property type="evidence" value="ECO:0007669"/>
    <property type="project" value="UniProtKB-UniRule"/>
</dbReference>
<organism evidence="8 9">
    <name type="scientific">Flammeovirga pacifica</name>
    <dbReference type="NCBI Taxonomy" id="915059"/>
    <lineage>
        <taxon>Bacteria</taxon>
        <taxon>Pseudomonadati</taxon>
        <taxon>Bacteroidota</taxon>
        <taxon>Cytophagia</taxon>
        <taxon>Cytophagales</taxon>
        <taxon>Flammeovirgaceae</taxon>
        <taxon>Flammeovirga</taxon>
    </lineage>
</organism>
<keyword evidence="2 7" id="KW-0031">Aminopeptidase</keyword>
<accession>A0A1S1Z1M0</accession>
<comment type="similarity">
    <text evidence="1 7">Belongs to the peptidase S46 family.</text>
</comment>
<dbReference type="PANTHER" id="PTHR38469">
    <property type="entry name" value="PERIPLASMIC PEPTIDASE SUBFAMILY S1B"/>
    <property type="match status" value="1"/>
</dbReference>
<feature type="chain" id="PRO_5023155746" description="Dipeptidyl-peptidase" evidence="7">
    <location>
        <begin position="21"/>
        <end position="749"/>
    </location>
</feature>
<name>A0A1S1Z1M0_FLAPC</name>
<dbReference type="EC" id="3.4.14.-" evidence="7"/>
<keyword evidence="6 7" id="KW-0720">Serine protease</keyword>
<dbReference type="InterPro" id="IPR009003">
    <property type="entry name" value="Peptidase_S1_PA"/>
</dbReference>
<dbReference type="SUPFAM" id="SSF50494">
    <property type="entry name" value="Trypsin-like serine proteases"/>
    <property type="match status" value="1"/>
</dbReference>
<evidence type="ECO:0000313" key="9">
    <source>
        <dbReference type="Proteomes" id="UP000179797"/>
    </source>
</evidence>
<evidence type="ECO:0000256" key="3">
    <source>
        <dbReference type="ARBA" id="ARBA00022670"/>
    </source>
</evidence>
<keyword evidence="9" id="KW-1185">Reference proteome</keyword>
<evidence type="ECO:0000313" key="8">
    <source>
        <dbReference type="EMBL" id="OHX67168.1"/>
    </source>
</evidence>
<evidence type="ECO:0000256" key="2">
    <source>
        <dbReference type="ARBA" id="ARBA00022438"/>
    </source>
</evidence>
<feature type="signal peptide" evidence="7">
    <location>
        <begin position="1"/>
        <end position="20"/>
    </location>
</feature>
<dbReference type="PANTHER" id="PTHR38469:SF1">
    <property type="entry name" value="PERIPLASMIC PEPTIDASE SUBFAMILY S1B"/>
    <property type="match status" value="1"/>
</dbReference>
<evidence type="ECO:0000256" key="7">
    <source>
        <dbReference type="RuleBase" id="RU366067"/>
    </source>
</evidence>
<reference evidence="8 9" key="1">
    <citation type="journal article" date="2012" name="Int. J. Syst. Evol. Microbiol.">
        <title>Flammeovirga pacifica sp. nov., isolated from deep-sea sediment.</title>
        <authorList>
            <person name="Xu H."/>
            <person name="Fu Y."/>
            <person name="Yang N."/>
            <person name="Ding Z."/>
            <person name="Lai Q."/>
            <person name="Zeng R."/>
        </authorList>
    </citation>
    <scope>NUCLEOTIDE SEQUENCE [LARGE SCALE GENOMIC DNA]</scope>
    <source>
        <strain evidence="9">DSM 24597 / LMG 26175 / WPAGA1</strain>
    </source>
</reference>
<comment type="function">
    <text evidence="7">Catalyzes the removal of dipeptides from the N-terminus of oligopeptides.</text>
</comment>
<dbReference type="Gene3D" id="2.40.10.10">
    <property type="entry name" value="Trypsin-like serine proteases"/>
    <property type="match status" value="1"/>
</dbReference>
<evidence type="ECO:0000256" key="6">
    <source>
        <dbReference type="ARBA" id="ARBA00022825"/>
    </source>
</evidence>
<keyword evidence="4 7" id="KW-0732">Signal</keyword>
<dbReference type="STRING" id="915059.NH26_12880"/>
<dbReference type="Pfam" id="PF10459">
    <property type="entry name" value="Peptidase_S46"/>
    <property type="match status" value="1"/>
</dbReference>
<protein>
    <recommendedName>
        <fullName evidence="7">Dipeptidyl-peptidase</fullName>
        <ecNumber evidence="7">3.4.14.-</ecNumber>
    </recommendedName>
</protein>
<dbReference type="OrthoDB" id="9805367at2"/>
<evidence type="ECO:0000256" key="5">
    <source>
        <dbReference type="ARBA" id="ARBA00022801"/>
    </source>
</evidence>
<dbReference type="GO" id="GO:0008239">
    <property type="term" value="F:dipeptidyl-peptidase activity"/>
    <property type="evidence" value="ECO:0007669"/>
    <property type="project" value="UniProtKB-UniRule"/>
</dbReference>
<keyword evidence="3 7" id="KW-0645">Protease</keyword>
<dbReference type="GO" id="GO:0006508">
    <property type="term" value="P:proteolysis"/>
    <property type="evidence" value="ECO:0007669"/>
    <property type="project" value="UniProtKB-KW"/>
</dbReference>
<dbReference type="InterPro" id="IPR043504">
    <property type="entry name" value="Peptidase_S1_PA_chymotrypsin"/>
</dbReference>
<evidence type="ECO:0000256" key="1">
    <source>
        <dbReference type="ARBA" id="ARBA00010491"/>
    </source>
</evidence>
<dbReference type="Proteomes" id="UP000179797">
    <property type="component" value="Unassembled WGS sequence"/>
</dbReference>
<dbReference type="EMBL" id="JRYR02000001">
    <property type="protein sequence ID" value="OHX67168.1"/>
    <property type="molecule type" value="Genomic_DNA"/>
</dbReference>